<dbReference type="RefSeq" id="WP_345735080.1">
    <property type="nucleotide sequence ID" value="NZ_BAABIA010000002.1"/>
</dbReference>
<evidence type="ECO:0000313" key="1">
    <source>
        <dbReference type="EMBL" id="GAA5135192.1"/>
    </source>
</evidence>
<accession>A0ABP9NVG9</accession>
<comment type="caution">
    <text evidence="1">The sequence shown here is derived from an EMBL/GenBank/DDBJ whole genome shotgun (WGS) entry which is preliminary data.</text>
</comment>
<organism evidence="1 2">
    <name type="scientific">Prosthecobacter algae</name>
    <dbReference type="NCBI Taxonomy" id="1144682"/>
    <lineage>
        <taxon>Bacteria</taxon>
        <taxon>Pseudomonadati</taxon>
        <taxon>Verrucomicrobiota</taxon>
        <taxon>Verrucomicrobiia</taxon>
        <taxon>Verrucomicrobiales</taxon>
        <taxon>Verrucomicrobiaceae</taxon>
        <taxon>Prosthecobacter</taxon>
    </lineage>
</organism>
<reference evidence="2" key="1">
    <citation type="journal article" date="2019" name="Int. J. Syst. Evol. Microbiol.">
        <title>The Global Catalogue of Microorganisms (GCM) 10K type strain sequencing project: providing services to taxonomists for standard genome sequencing and annotation.</title>
        <authorList>
            <consortium name="The Broad Institute Genomics Platform"/>
            <consortium name="The Broad Institute Genome Sequencing Center for Infectious Disease"/>
            <person name="Wu L."/>
            <person name="Ma J."/>
        </authorList>
    </citation>
    <scope>NUCLEOTIDE SEQUENCE [LARGE SCALE GENOMIC DNA]</scope>
    <source>
        <strain evidence="2">JCM 18053</strain>
    </source>
</reference>
<dbReference type="Proteomes" id="UP001499852">
    <property type="component" value="Unassembled WGS sequence"/>
</dbReference>
<name>A0ABP9NVG9_9BACT</name>
<dbReference type="EMBL" id="BAABIA010000002">
    <property type="protein sequence ID" value="GAA5135192.1"/>
    <property type="molecule type" value="Genomic_DNA"/>
</dbReference>
<proteinExistence type="predicted"/>
<sequence>MKEELGQTDSLSTPLHRVCSLARRLEVATVVIEELEEAGEIIEENEDLQGLKAWHGSLPVIRLSFFRTPFLKPEDISDQDASSFIGYALLKRDYTSRKQTKTRCRVYEAIMPSPGHAYIHIRGGVEWECRVNDSTLIARGYPFFQQNTLTNVCSHAAVRTIAACFSQPDQTLTFRQMNSRLEKQPEDIRNGLLTPEIAKLLETTGAEVSVYAYNDLAQPGPKLPYQRLAYGSLESGYPAMLIFGDATLGESAEHFLHAVPVFGHTFNPDMWLPQVEQARFDLGKKMGYIPSDFWLGSFIGHDDNFGPHYSIPRHYLRSMRSSSKEHPQSISTEGVAWLLTTLPKGVRINSVIAEAICISALKKRSIEIKKHDGEWTQRMLENQKEGQLVLRTLLLEKSQYRKHLENMEGWKQAERLSQEEIQAILDSIPGDLFWMVEISLLELFPTNRRKLGEMIINPHEEGASMAELQVEKSALGLRLPGLWISWPPNGVRNSHRLSLTLASHTPLYGCEQPSKKPKDESAPTAT</sequence>
<evidence type="ECO:0000313" key="2">
    <source>
        <dbReference type="Proteomes" id="UP001499852"/>
    </source>
</evidence>
<gene>
    <name evidence="1" type="ORF">GCM10023213_08050</name>
</gene>
<keyword evidence="2" id="KW-1185">Reference proteome</keyword>
<protein>
    <submittedName>
        <fullName evidence="1">Uncharacterized protein</fullName>
    </submittedName>
</protein>